<evidence type="ECO:0000313" key="1">
    <source>
        <dbReference type="EMBL" id="RBP16690.1"/>
    </source>
</evidence>
<name>A0ABX9GA05_9BURK</name>
<dbReference type="Pfam" id="PF07661">
    <property type="entry name" value="MORN_2"/>
    <property type="match status" value="2"/>
</dbReference>
<keyword evidence="2" id="KW-1185">Reference proteome</keyword>
<evidence type="ECO:0000313" key="2">
    <source>
        <dbReference type="Proteomes" id="UP000252124"/>
    </source>
</evidence>
<sequence length="97" mass="11236">MADLNIAEIFYESGQVHYRYTRYMADDGSRWLRHGLFRAYYPDGTVASEGHFRNGLEDGPWRDFHANGHVAAEGVYEEGKEVGTWKFWNEDGSITTR</sequence>
<dbReference type="SUPFAM" id="SSF82185">
    <property type="entry name" value="Histone H3 K4-specific methyltransferase SET7/9 N-terminal domain"/>
    <property type="match status" value="1"/>
</dbReference>
<organism evidence="1 2">
    <name type="scientific">Achromobacter marplatensis</name>
    <dbReference type="NCBI Taxonomy" id="470868"/>
    <lineage>
        <taxon>Bacteria</taxon>
        <taxon>Pseudomonadati</taxon>
        <taxon>Pseudomonadota</taxon>
        <taxon>Betaproteobacteria</taxon>
        <taxon>Burkholderiales</taxon>
        <taxon>Alcaligenaceae</taxon>
        <taxon>Achromobacter</taxon>
    </lineage>
</organism>
<proteinExistence type="predicted"/>
<accession>A0ABX9GA05</accession>
<reference evidence="1 2" key="1">
    <citation type="submission" date="2018-06" db="EMBL/GenBank/DDBJ databases">
        <title>Genomic Encyclopedia of Type Strains, Phase III (KMG-III): the genomes of soil and plant-associated and newly described type strains.</title>
        <authorList>
            <person name="Whitman W."/>
        </authorList>
    </citation>
    <scope>NUCLEOTIDE SEQUENCE [LARGE SCALE GENOMIC DNA]</scope>
    <source>
        <strain evidence="1 2">CECT 7342</strain>
    </source>
</reference>
<dbReference type="Gene3D" id="3.90.930.1">
    <property type="match status" value="1"/>
</dbReference>
<protein>
    <submittedName>
        <fullName evidence="1">MORN repeat protein</fullName>
    </submittedName>
</protein>
<dbReference type="EMBL" id="QNRM01000010">
    <property type="protein sequence ID" value="RBP16690.1"/>
    <property type="molecule type" value="Genomic_DNA"/>
</dbReference>
<gene>
    <name evidence="1" type="ORF">DFP87_110114</name>
</gene>
<comment type="caution">
    <text evidence="1">The sequence shown here is derived from an EMBL/GenBank/DDBJ whole genome shotgun (WGS) entry which is preliminary data.</text>
</comment>
<dbReference type="InterPro" id="IPR011652">
    <property type="entry name" value="MORN_2"/>
</dbReference>
<dbReference type="Proteomes" id="UP000252124">
    <property type="component" value="Unassembled WGS sequence"/>
</dbReference>